<dbReference type="Gene3D" id="3.30.450.20">
    <property type="entry name" value="PAS domain"/>
    <property type="match status" value="1"/>
</dbReference>
<evidence type="ECO:0000256" key="2">
    <source>
        <dbReference type="ARBA" id="ARBA00023125"/>
    </source>
</evidence>
<dbReference type="GO" id="GO:0006355">
    <property type="term" value="P:regulation of DNA-templated transcription"/>
    <property type="evidence" value="ECO:0007669"/>
    <property type="project" value="InterPro"/>
</dbReference>
<sequence>MNDQNFTTVIQEYLTHRSSTANDQKLRAVILPQENLKSLNTIGQAYHFIFDYVYFRMIYVEPDFTTVSGYAPENLLTGAYGFLYDILHPDDRLPLLKIIKKINQHWKCSHPNSLRPHVSFSYRIRKKNGKYIRLLHEWIETSSDSQGKLMYGLERCTDITHWQGENATVLMISHSDDRKNVVYDPKEEQSESCAFTKSEIRVLRLLAEGMSSKQIAYELDITFNTVNTHRRKMLKKAEVKNTTELIQVAYLQGTL</sequence>
<evidence type="ECO:0000256" key="1">
    <source>
        <dbReference type="ARBA" id="ARBA00023015"/>
    </source>
</evidence>
<dbReference type="SUPFAM" id="SSF46894">
    <property type="entry name" value="C-terminal effector domain of the bipartite response regulators"/>
    <property type="match status" value="1"/>
</dbReference>
<dbReference type="PROSITE" id="PS50043">
    <property type="entry name" value="HTH_LUXR_2"/>
    <property type="match status" value="1"/>
</dbReference>
<evidence type="ECO:0000259" key="4">
    <source>
        <dbReference type="PROSITE" id="PS50043"/>
    </source>
</evidence>
<dbReference type="InterPro" id="IPR016032">
    <property type="entry name" value="Sig_transdc_resp-reg_C-effctor"/>
</dbReference>
<dbReference type="InterPro" id="IPR035965">
    <property type="entry name" value="PAS-like_dom_sf"/>
</dbReference>
<proteinExistence type="predicted"/>
<dbReference type="EMBL" id="CP120682">
    <property type="protein sequence ID" value="WKN35366.1"/>
    <property type="molecule type" value="Genomic_DNA"/>
</dbReference>
<gene>
    <name evidence="6" type="ORF">K4G66_23610</name>
</gene>
<dbReference type="CDD" id="cd00130">
    <property type="entry name" value="PAS"/>
    <property type="match status" value="1"/>
</dbReference>
<dbReference type="InterPro" id="IPR000014">
    <property type="entry name" value="PAS"/>
</dbReference>
<dbReference type="Pfam" id="PF08447">
    <property type="entry name" value="PAS_3"/>
    <property type="match status" value="1"/>
</dbReference>
<dbReference type="PRINTS" id="PR00038">
    <property type="entry name" value="HTHLUXR"/>
</dbReference>
<keyword evidence="3" id="KW-0804">Transcription</keyword>
<evidence type="ECO:0000313" key="6">
    <source>
        <dbReference type="EMBL" id="WKN35366.1"/>
    </source>
</evidence>
<reference evidence="6" key="2">
    <citation type="journal article" date="2024" name="Antonie Van Leeuwenhoek">
        <title>Roseihalotalea indica gen. nov., sp. nov., a halophilic Bacteroidetes from mesopelagic Southwest Indian Ocean with higher carbohydrate metabolic potential.</title>
        <authorList>
            <person name="Chen B."/>
            <person name="Zhang M."/>
            <person name="Lin D."/>
            <person name="Ye J."/>
            <person name="Tang K."/>
        </authorList>
    </citation>
    <scope>NUCLEOTIDE SEQUENCE</scope>
    <source>
        <strain evidence="6">TK19036</strain>
    </source>
</reference>
<dbReference type="PANTHER" id="PTHR44688">
    <property type="entry name" value="DNA-BINDING TRANSCRIPTIONAL ACTIVATOR DEVR_DOSR"/>
    <property type="match status" value="1"/>
</dbReference>
<dbReference type="Gene3D" id="1.10.10.10">
    <property type="entry name" value="Winged helix-like DNA-binding domain superfamily/Winged helix DNA-binding domain"/>
    <property type="match status" value="1"/>
</dbReference>
<evidence type="ECO:0000256" key="3">
    <source>
        <dbReference type="ARBA" id="ARBA00023163"/>
    </source>
</evidence>
<evidence type="ECO:0000259" key="5">
    <source>
        <dbReference type="PROSITE" id="PS50112"/>
    </source>
</evidence>
<dbReference type="InterPro" id="IPR036388">
    <property type="entry name" value="WH-like_DNA-bd_sf"/>
</dbReference>
<name>A0AA49JD19_9BACT</name>
<feature type="domain" description="PAS" evidence="5">
    <location>
        <begin position="48"/>
        <end position="106"/>
    </location>
</feature>
<dbReference type="SMART" id="SM00421">
    <property type="entry name" value="HTH_LUXR"/>
    <property type="match status" value="1"/>
</dbReference>
<dbReference type="PROSITE" id="PS50112">
    <property type="entry name" value="PAS"/>
    <property type="match status" value="1"/>
</dbReference>
<reference evidence="6" key="1">
    <citation type="journal article" date="2023" name="Comput. Struct. Biotechnol. J.">
        <title>Discovery of a novel marine Bacteroidetes with a rich repertoire of carbohydrate-active enzymes.</title>
        <authorList>
            <person name="Chen B."/>
            <person name="Liu G."/>
            <person name="Chen Q."/>
            <person name="Wang H."/>
            <person name="Liu L."/>
            <person name="Tang K."/>
        </authorList>
    </citation>
    <scope>NUCLEOTIDE SEQUENCE</scope>
    <source>
        <strain evidence="6">TK19036</strain>
    </source>
</reference>
<accession>A0AA49JD19</accession>
<keyword evidence="2" id="KW-0238">DNA-binding</keyword>
<organism evidence="6">
    <name type="scientific">Roseihalotalea indica</name>
    <dbReference type="NCBI Taxonomy" id="2867963"/>
    <lineage>
        <taxon>Bacteria</taxon>
        <taxon>Pseudomonadati</taxon>
        <taxon>Bacteroidota</taxon>
        <taxon>Cytophagia</taxon>
        <taxon>Cytophagales</taxon>
        <taxon>Catalimonadaceae</taxon>
        <taxon>Roseihalotalea</taxon>
    </lineage>
</organism>
<feature type="domain" description="HTH luxR-type" evidence="4">
    <location>
        <begin position="188"/>
        <end position="253"/>
    </location>
</feature>
<dbReference type="InterPro" id="IPR000792">
    <property type="entry name" value="Tscrpt_reg_LuxR_C"/>
</dbReference>
<dbReference type="InterPro" id="IPR013655">
    <property type="entry name" value="PAS_fold_3"/>
</dbReference>
<dbReference type="AlphaFoldDB" id="A0AA49JD19"/>
<protein>
    <submittedName>
        <fullName evidence="6">LuxR C-terminal-related transcriptional regulator</fullName>
    </submittedName>
</protein>
<dbReference type="PANTHER" id="PTHR44688:SF16">
    <property type="entry name" value="DNA-BINDING TRANSCRIPTIONAL ACTIVATOR DEVR_DOSR"/>
    <property type="match status" value="1"/>
</dbReference>
<dbReference type="CDD" id="cd06170">
    <property type="entry name" value="LuxR_C_like"/>
    <property type="match status" value="1"/>
</dbReference>
<dbReference type="Pfam" id="PF00196">
    <property type="entry name" value="GerE"/>
    <property type="match status" value="1"/>
</dbReference>
<dbReference type="GO" id="GO:0003677">
    <property type="term" value="F:DNA binding"/>
    <property type="evidence" value="ECO:0007669"/>
    <property type="project" value="UniProtKB-KW"/>
</dbReference>
<dbReference type="SUPFAM" id="SSF55785">
    <property type="entry name" value="PYP-like sensor domain (PAS domain)"/>
    <property type="match status" value="1"/>
</dbReference>
<keyword evidence="1" id="KW-0805">Transcription regulation</keyword>